<evidence type="ECO:0000256" key="2">
    <source>
        <dbReference type="ARBA" id="ARBA00023242"/>
    </source>
</evidence>
<dbReference type="EMBL" id="JACEFF010000624">
    <property type="protein sequence ID" value="KAH9634087.1"/>
    <property type="molecule type" value="Genomic_DNA"/>
</dbReference>
<evidence type="ECO:0000313" key="6">
    <source>
        <dbReference type="Proteomes" id="UP000814243"/>
    </source>
</evidence>
<gene>
    <name evidence="5" type="ORF">HF086_001289</name>
</gene>
<dbReference type="AlphaFoldDB" id="A0A922MCS0"/>
<accession>A0A922MCS0</accession>
<reference evidence="5" key="1">
    <citation type="journal article" date="2021" name="G3 (Bethesda)">
        <title>Genome and transcriptome analysis of the beet armyworm Spodoptera exigua reveals targets for pest control. .</title>
        <authorList>
            <person name="Simon S."/>
            <person name="Breeschoten T."/>
            <person name="Jansen H.J."/>
            <person name="Dirks R.P."/>
            <person name="Schranz M.E."/>
            <person name="Ros V.I.D."/>
        </authorList>
    </citation>
    <scope>NUCLEOTIDE SEQUENCE</scope>
    <source>
        <strain evidence="5">TB_SE_WUR_2020</strain>
    </source>
</reference>
<comment type="subcellular location">
    <subcellularLocation>
        <location evidence="1">Nucleus</location>
    </subcellularLocation>
</comment>
<name>A0A922MCS0_SPOEX</name>
<organism evidence="5 6">
    <name type="scientific">Spodoptera exigua</name>
    <name type="common">Beet armyworm</name>
    <name type="synonym">Noctua fulgens</name>
    <dbReference type="NCBI Taxonomy" id="7107"/>
    <lineage>
        <taxon>Eukaryota</taxon>
        <taxon>Metazoa</taxon>
        <taxon>Ecdysozoa</taxon>
        <taxon>Arthropoda</taxon>
        <taxon>Hexapoda</taxon>
        <taxon>Insecta</taxon>
        <taxon>Pterygota</taxon>
        <taxon>Neoptera</taxon>
        <taxon>Endopterygota</taxon>
        <taxon>Lepidoptera</taxon>
        <taxon>Glossata</taxon>
        <taxon>Ditrysia</taxon>
        <taxon>Noctuoidea</taxon>
        <taxon>Noctuidae</taxon>
        <taxon>Amphipyrinae</taxon>
        <taxon>Spodoptera</taxon>
    </lineage>
</organism>
<feature type="domain" description="Integrator complex subunit 14 beta-barrel" evidence="3">
    <location>
        <begin position="62"/>
        <end position="131"/>
    </location>
</feature>
<evidence type="ECO:0000259" key="3">
    <source>
        <dbReference type="Pfam" id="PF19435"/>
    </source>
</evidence>
<comment type="caution">
    <text evidence="5">The sequence shown here is derived from an EMBL/GenBank/DDBJ whole genome shotgun (WGS) entry which is preliminary data.</text>
</comment>
<evidence type="ECO:0000313" key="5">
    <source>
        <dbReference type="EMBL" id="KAH9634087.1"/>
    </source>
</evidence>
<evidence type="ECO:0000259" key="4">
    <source>
        <dbReference type="Pfam" id="PF20504"/>
    </source>
</evidence>
<dbReference type="InterPro" id="IPR045814">
    <property type="entry name" value="IntS14_b-barrel"/>
</dbReference>
<dbReference type="Pfam" id="PF19435">
    <property type="entry name" value="IntS14_b-barrel"/>
    <property type="match status" value="1"/>
</dbReference>
<dbReference type="PANTHER" id="PTHR13532:SF3">
    <property type="entry name" value="INTEGRATOR COMPLEX SUBUNIT 14"/>
    <property type="match status" value="1"/>
</dbReference>
<dbReference type="GO" id="GO:0034472">
    <property type="term" value="P:snRNA 3'-end processing"/>
    <property type="evidence" value="ECO:0007669"/>
    <property type="project" value="TreeGrafter"/>
</dbReference>
<dbReference type="PANTHER" id="PTHR13532">
    <property type="match status" value="1"/>
</dbReference>
<dbReference type="GO" id="GO:0032039">
    <property type="term" value="C:integrator complex"/>
    <property type="evidence" value="ECO:0007669"/>
    <property type="project" value="InterPro"/>
</dbReference>
<dbReference type="Pfam" id="PF20504">
    <property type="entry name" value="IntS14_C"/>
    <property type="match status" value="1"/>
</dbReference>
<protein>
    <submittedName>
        <fullName evidence="5">Uncharacterized protein</fullName>
    </submittedName>
</protein>
<dbReference type="Proteomes" id="UP000814243">
    <property type="component" value="Unassembled WGS sequence"/>
</dbReference>
<proteinExistence type="predicted"/>
<dbReference type="InterPro" id="IPR046471">
    <property type="entry name" value="IntS14_C"/>
</dbReference>
<sequence>MTRLCEQHYQEFWCTLKCGQLEARVQLFPAPQTITLEELAATYTLANQIHVIGFLQQQELRSSTDGSATEEDMSDPSKVPNFCVLLHGALKVEGMAAVVLLGADWWGTLTASCEASRGRRSCLLLSVMKPGASAAPWLGALDQLGPAEEGTTSTETFPIRSWRSYSSSGSACAWARPHALLADVQKVLRHARKLPDKTQHLFKELNRLRRAAISLGFSELLTAIGNALERECTALPPTAPADCALQLAHAANALRDPRTALDIKHVLTPLGHGTPMTH</sequence>
<feature type="domain" description="Integrator complex subunit 14 C-terminal" evidence="4">
    <location>
        <begin position="173"/>
        <end position="270"/>
    </location>
</feature>
<keyword evidence="2" id="KW-0539">Nucleus</keyword>
<evidence type="ECO:0000256" key="1">
    <source>
        <dbReference type="ARBA" id="ARBA00004123"/>
    </source>
</evidence>
<dbReference type="InterPro" id="IPR039841">
    <property type="entry name" value="INTS14"/>
</dbReference>